<dbReference type="Pfam" id="PF00230">
    <property type="entry name" value="MIP"/>
    <property type="match status" value="1"/>
</dbReference>
<dbReference type="PRINTS" id="PR00783">
    <property type="entry name" value="MINTRINSICP"/>
</dbReference>
<dbReference type="Proteomes" id="UP000015453">
    <property type="component" value="Unassembled WGS sequence"/>
</dbReference>
<feature type="non-terminal residue" evidence="7">
    <location>
        <position position="1"/>
    </location>
</feature>
<evidence type="ECO:0000256" key="2">
    <source>
        <dbReference type="ARBA" id="ARBA00022692"/>
    </source>
</evidence>
<dbReference type="EMBL" id="AUSU01000360">
    <property type="protein sequence ID" value="EPS73657.1"/>
    <property type="molecule type" value="Genomic_DNA"/>
</dbReference>
<keyword evidence="5" id="KW-0813">Transport</keyword>
<feature type="transmembrane region" description="Helical" evidence="6">
    <location>
        <begin position="105"/>
        <end position="123"/>
    </location>
</feature>
<organism evidence="7 8">
    <name type="scientific">Genlisea aurea</name>
    <dbReference type="NCBI Taxonomy" id="192259"/>
    <lineage>
        <taxon>Eukaryota</taxon>
        <taxon>Viridiplantae</taxon>
        <taxon>Streptophyta</taxon>
        <taxon>Embryophyta</taxon>
        <taxon>Tracheophyta</taxon>
        <taxon>Spermatophyta</taxon>
        <taxon>Magnoliopsida</taxon>
        <taxon>eudicotyledons</taxon>
        <taxon>Gunneridae</taxon>
        <taxon>Pentapetalae</taxon>
        <taxon>asterids</taxon>
        <taxon>lamiids</taxon>
        <taxon>Lamiales</taxon>
        <taxon>Lentibulariaceae</taxon>
        <taxon>Genlisea</taxon>
    </lineage>
</organism>
<dbReference type="InterPro" id="IPR023271">
    <property type="entry name" value="Aquaporin-like"/>
</dbReference>
<comment type="subcellular location">
    <subcellularLocation>
        <location evidence="1">Membrane</location>
        <topology evidence="1">Multi-pass membrane protein</topology>
    </subcellularLocation>
</comment>
<sequence length="280" mass="30309">KAEVYGTLSEILGFNELPSLELWRASVGEFVGSAVLTFMLDTVTIATTETIDEMQPLILSALIGLTLTILFLAVAPISGGFVNPMISLSAALVGLISFSRAAVYIAAECLGAILGVAALKSVISYQYQEAFSLCGCSVAIGGGMREAAVEKAFLTEFFSCFAVLFLCVWMAFDFKQIGHYGRVKVFSIIGIVVALVVFVSISVTNQKGYTGAGMNPAKCFASAVVKGGHLWDGHWVFWVGPTLASVVFYLYTKIIPRHHFQAKPYDHDFSNVVELLYRAR</sequence>
<gene>
    <name evidence="7" type="ORF">M569_01102</name>
</gene>
<evidence type="ECO:0000256" key="1">
    <source>
        <dbReference type="ARBA" id="ARBA00004141"/>
    </source>
</evidence>
<dbReference type="AlphaFoldDB" id="S8ELV7"/>
<reference evidence="7 8" key="1">
    <citation type="journal article" date="2013" name="BMC Genomics">
        <title>The miniature genome of a carnivorous plant Genlisea aurea contains a low number of genes and short non-coding sequences.</title>
        <authorList>
            <person name="Leushkin E.V."/>
            <person name="Sutormin R.A."/>
            <person name="Nabieva E.R."/>
            <person name="Penin A.A."/>
            <person name="Kondrashov A.S."/>
            <person name="Logacheva M.D."/>
        </authorList>
    </citation>
    <scope>NUCLEOTIDE SEQUENCE [LARGE SCALE GENOMIC DNA]</scope>
</reference>
<dbReference type="GO" id="GO:0015267">
    <property type="term" value="F:channel activity"/>
    <property type="evidence" value="ECO:0007669"/>
    <property type="project" value="InterPro"/>
</dbReference>
<proteinExistence type="inferred from homology"/>
<dbReference type="PANTHER" id="PTHR47002">
    <property type="entry name" value="AQUAPORIN-LIKE"/>
    <property type="match status" value="1"/>
</dbReference>
<evidence type="ECO:0000256" key="4">
    <source>
        <dbReference type="ARBA" id="ARBA00023136"/>
    </source>
</evidence>
<dbReference type="OrthoDB" id="3222at2759"/>
<keyword evidence="4 6" id="KW-0472">Membrane</keyword>
<feature type="transmembrane region" description="Helical" evidence="6">
    <location>
        <begin position="57"/>
        <end position="75"/>
    </location>
</feature>
<dbReference type="SUPFAM" id="SSF81338">
    <property type="entry name" value="Aquaporin-like"/>
    <property type="match status" value="1"/>
</dbReference>
<feature type="transmembrane region" description="Helical" evidence="6">
    <location>
        <begin position="184"/>
        <end position="204"/>
    </location>
</feature>
<feature type="transmembrane region" description="Helical" evidence="6">
    <location>
        <begin position="152"/>
        <end position="172"/>
    </location>
</feature>
<name>S8ELV7_9LAMI</name>
<accession>S8ELV7</accession>
<dbReference type="GO" id="GO:0016020">
    <property type="term" value="C:membrane"/>
    <property type="evidence" value="ECO:0007669"/>
    <property type="project" value="UniProtKB-SubCell"/>
</dbReference>
<comment type="caution">
    <text evidence="7">The sequence shown here is derived from an EMBL/GenBank/DDBJ whole genome shotgun (WGS) entry which is preliminary data.</text>
</comment>
<protein>
    <submittedName>
        <fullName evidence="7">X intrinsic protein</fullName>
    </submittedName>
</protein>
<feature type="transmembrane region" description="Helical" evidence="6">
    <location>
        <begin position="235"/>
        <end position="252"/>
    </location>
</feature>
<dbReference type="InterPro" id="IPR000425">
    <property type="entry name" value="MIP"/>
</dbReference>
<dbReference type="PANTHER" id="PTHR47002:SF2">
    <property type="entry name" value="AQUAPORIN AQPAE.A-LIKE"/>
    <property type="match status" value="1"/>
</dbReference>
<keyword evidence="8" id="KW-1185">Reference proteome</keyword>
<evidence type="ECO:0000256" key="5">
    <source>
        <dbReference type="RuleBase" id="RU000477"/>
    </source>
</evidence>
<evidence type="ECO:0000256" key="6">
    <source>
        <dbReference type="SAM" id="Phobius"/>
    </source>
</evidence>
<keyword evidence="2 5" id="KW-0812">Transmembrane</keyword>
<evidence type="ECO:0000313" key="8">
    <source>
        <dbReference type="Proteomes" id="UP000015453"/>
    </source>
</evidence>
<comment type="similarity">
    <text evidence="5">Belongs to the MIP/aquaporin (TC 1.A.8) family.</text>
</comment>
<evidence type="ECO:0000313" key="7">
    <source>
        <dbReference type="EMBL" id="EPS73657.1"/>
    </source>
</evidence>
<keyword evidence="3 6" id="KW-1133">Transmembrane helix</keyword>
<feature type="non-terminal residue" evidence="7">
    <location>
        <position position="280"/>
    </location>
</feature>
<evidence type="ECO:0000256" key="3">
    <source>
        <dbReference type="ARBA" id="ARBA00022989"/>
    </source>
</evidence>
<dbReference type="Gene3D" id="1.20.1080.10">
    <property type="entry name" value="Glycerol uptake facilitator protein"/>
    <property type="match status" value="1"/>
</dbReference>